<keyword evidence="4" id="KW-0560">Oxidoreductase</keyword>
<dbReference type="InterPro" id="IPR006620">
    <property type="entry name" value="Pro_4_hyd_alph"/>
</dbReference>
<dbReference type="GO" id="GO:0004656">
    <property type="term" value="F:procollagen-proline 4-dioxygenase activity"/>
    <property type="evidence" value="ECO:0007669"/>
    <property type="project" value="TreeGrafter"/>
</dbReference>
<accession>A0A1G4KQD6</accession>
<dbReference type="Proteomes" id="UP000006853">
    <property type="component" value="Chromosome 3"/>
</dbReference>
<dbReference type="EMBL" id="FR839630">
    <property type="protein sequence ID" value="SCV12218.1"/>
    <property type="molecule type" value="Genomic_DNA"/>
</dbReference>
<dbReference type="GO" id="GO:0031418">
    <property type="term" value="F:L-ascorbic acid binding"/>
    <property type="evidence" value="ECO:0007669"/>
    <property type="project" value="InterPro"/>
</dbReference>
<evidence type="ECO:0000256" key="1">
    <source>
        <dbReference type="ARBA" id="ARBA00001961"/>
    </source>
</evidence>
<organism evidence="7 8">
    <name type="scientific">Komagataella phaffii (strain ATCC 76273 / CBS 7435 / CECT 11047 / NRRL Y-11430 / Wegner 21-1)</name>
    <name type="common">Yeast</name>
    <name type="synonym">Pichia pastoris</name>
    <dbReference type="NCBI Taxonomy" id="981350"/>
    <lineage>
        <taxon>Eukaryota</taxon>
        <taxon>Fungi</taxon>
        <taxon>Dikarya</taxon>
        <taxon>Ascomycota</taxon>
        <taxon>Saccharomycotina</taxon>
        <taxon>Pichiomycetes</taxon>
        <taxon>Pichiales</taxon>
        <taxon>Pichiaceae</taxon>
        <taxon>Komagataella</taxon>
    </lineage>
</organism>
<keyword evidence="5" id="KW-0408">Iron</keyword>
<dbReference type="GO" id="GO:0005506">
    <property type="term" value="F:iron ion binding"/>
    <property type="evidence" value="ECO:0007669"/>
    <property type="project" value="InterPro"/>
</dbReference>
<proteinExistence type="predicted"/>
<protein>
    <recommendedName>
        <fullName evidence="6">Fe2OG dioxygenase domain-containing protein</fullName>
    </recommendedName>
</protein>
<gene>
    <name evidence="7" type="ordered locus">PP7435_Chr3-1941</name>
</gene>
<sequence length="253" mass="28866">MAKKKPSSSSTRVPAKVNGSYTFPSNFNQLAIKKLTYTPSIECPIPGQVILISKFLPPQVCQELMVSFESGLDIITTPLIKSKDYAARVNDRALKTDYGASEILWKYLQEYLFYESDYESEDDNETCFIKKEFQRAIGLNPQLRIYRYLKGHYFGKHYDDSVTAFMDSKEKVKGLSRWTLLIYLTGDTEFEGGGTVFHYNDPKSRKQVELNVHPSKGMALLHKHGDDCLLHEAELVKSGVKWVLRSDVVFPLS</sequence>
<dbReference type="AlphaFoldDB" id="A0A1G4KQD6"/>
<dbReference type="GO" id="GO:0005783">
    <property type="term" value="C:endoplasmic reticulum"/>
    <property type="evidence" value="ECO:0007669"/>
    <property type="project" value="TreeGrafter"/>
</dbReference>
<keyword evidence="3" id="KW-0223">Dioxygenase</keyword>
<feature type="domain" description="Fe2OG dioxygenase" evidence="6">
    <location>
        <begin position="138"/>
        <end position="253"/>
    </location>
</feature>
<evidence type="ECO:0000256" key="4">
    <source>
        <dbReference type="ARBA" id="ARBA00023002"/>
    </source>
</evidence>
<evidence type="ECO:0000256" key="3">
    <source>
        <dbReference type="ARBA" id="ARBA00022964"/>
    </source>
</evidence>
<evidence type="ECO:0000313" key="7">
    <source>
        <dbReference type="EMBL" id="SCV12218.1"/>
    </source>
</evidence>
<reference evidence="7 8" key="2">
    <citation type="journal article" date="2016" name="FEMS Yeast Res.">
        <title>Curation of the genome annotation of Pichia pastoris (Komagataella phaffii) CBS7435 from gene level to protein function.</title>
        <authorList>
            <person name="Valli M."/>
            <person name="Tatto N.E."/>
            <person name="Peymann A."/>
            <person name="Gruber C."/>
            <person name="Landes N."/>
            <person name="Ekker H."/>
            <person name="Thallinger G.G."/>
            <person name="Mattanovich D."/>
            <person name="Gasser B."/>
            <person name="Graf A.B."/>
        </authorList>
    </citation>
    <scope>GENOME REANNOTATION</scope>
    <source>
        <strain evidence="7 8">ATCC 76273 / CBS 7435 / CECT 11047 / NRRL Y-11430 / Wegner 21-1</strain>
    </source>
</reference>
<evidence type="ECO:0000313" key="8">
    <source>
        <dbReference type="Proteomes" id="UP000006853"/>
    </source>
</evidence>
<evidence type="ECO:0000256" key="5">
    <source>
        <dbReference type="ARBA" id="ARBA00023004"/>
    </source>
</evidence>
<dbReference type="SMART" id="SM00702">
    <property type="entry name" value="P4Hc"/>
    <property type="match status" value="1"/>
</dbReference>
<keyword evidence="2" id="KW-0479">Metal-binding</keyword>
<reference evidence="7 8" key="1">
    <citation type="journal article" date="2011" name="J. Biotechnol.">
        <title>High-quality genome sequence of Pichia pastoris CBS7435.</title>
        <authorList>
            <person name="Kuberl A."/>
            <person name="Schneider J."/>
            <person name="Thallinger G.G."/>
            <person name="Anderl I."/>
            <person name="Wibberg D."/>
            <person name="Hajek T."/>
            <person name="Jaenicke S."/>
            <person name="Brinkrolf K."/>
            <person name="Goesmann A."/>
            <person name="Szczepanowski R."/>
            <person name="Puhler A."/>
            <person name="Schwab H."/>
            <person name="Glieder A."/>
            <person name="Pichler H."/>
        </authorList>
    </citation>
    <scope>NUCLEOTIDE SEQUENCE [LARGE SCALE GENOMIC DNA]</scope>
    <source>
        <strain evidence="8">ATCC 76273 / CBS 7435 / CECT 11047 / NRRL Y-11430 / Wegner 21-1</strain>
    </source>
</reference>
<comment type="cofactor">
    <cofactor evidence="1">
        <name>L-ascorbate</name>
        <dbReference type="ChEBI" id="CHEBI:38290"/>
    </cofactor>
</comment>
<dbReference type="PROSITE" id="PS51471">
    <property type="entry name" value="FE2OG_OXY"/>
    <property type="match status" value="1"/>
</dbReference>
<dbReference type="InterPro" id="IPR005123">
    <property type="entry name" value="Oxoglu/Fe-dep_dioxygenase_dom"/>
</dbReference>
<dbReference type="InterPro" id="IPR044862">
    <property type="entry name" value="Pro_4_hyd_alph_FE2OG_OXY"/>
</dbReference>
<dbReference type="Gene3D" id="2.60.120.620">
    <property type="entry name" value="q2cbj1_9rhob like domain"/>
    <property type="match status" value="1"/>
</dbReference>
<dbReference type="PANTHER" id="PTHR10869:SF236">
    <property type="entry name" value="PROLYL 4-HYDROXYLASE ALPHA SUBUNIT DOMAIN-CONTAINING PROTEIN"/>
    <property type="match status" value="1"/>
</dbReference>
<evidence type="ECO:0000259" key="6">
    <source>
        <dbReference type="PROSITE" id="PS51471"/>
    </source>
</evidence>
<name>A0A1G4KQD6_KOMPC</name>
<dbReference type="InterPro" id="IPR045054">
    <property type="entry name" value="P4HA-like"/>
</dbReference>
<evidence type="ECO:0000256" key="2">
    <source>
        <dbReference type="ARBA" id="ARBA00022723"/>
    </source>
</evidence>
<dbReference type="PANTHER" id="PTHR10869">
    <property type="entry name" value="PROLYL 4-HYDROXYLASE ALPHA SUBUNIT"/>
    <property type="match status" value="1"/>
</dbReference>
<keyword evidence="8" id="KW-1185">Reference proteome</keyword>
<dbReference type="Pfam" id="PF13640">
    <property type="entry name" value="2OG-FeII_Oxy_3"/>
    <property type="match status" value="1"/>
</dbReference>